<dbReference type="GO" id="GO:0047200">
    <property type="term" value="F:tetrahydrodipicolinate N-acetyltransferase activity"/>
    <property type="evidence" value="ECO:0007669"/>
    <property type="project" value="UniProtKB-EC"/>
</dbReference>
<sequence>MNSGKYLTRESWKNRNRAIKKEEKSSFFVHQTSIIDDNVKIGNKSKIWHFSHILSGTNIGKNCSFGQNCVVGGDVNIGNGVKVQNNVSIYKGVEIEDDVFLGPSMVFTNVINPRAFITRKDEFKKTLLKKGCSVGANATIICGVTIGEYALIGSGAVINRDVKPYALMVGVPARQIGWVGKSGDTLEIIDGKGSDKFGEYFLEGEKLRYDNKR</sequence>
<dbReference type="Gene3D" id="2.160.10.10">
    <property type="entry name" value="Hexapeptide repeat proteins"/>
    <property type="match status" value="1"/>
</dbReference>
<dbReference type="PANTHER" id="PTHR43300">
    <property type="entry name" value="ACETYLTRANSFERASE"/>
    <property type="match status" value="1"/>
</dbReference>
<dbReference type="AlphaFoldDB" id="A0A1W1EJT3"/>
<dbReference type="EC" id="2.3.1.89" evidence="2"/>
<dbReference type="InterPro" id="IPR050179">
    <property type="entry name" value="Trans_hexapeptide_repeat"/>
</dbReference>
<accession>A0A1W1EJT3</accession>
<proteinExistence type="predicted"/>
<evidence type="ECO:0000313" key="2">
    <source>
        <dbReference type="EMBL" id="SHO81125.1"/>
    </source>
</evidence>
<dbReference type="PROSITE" id="PS00101">
    <property type="entry name" value="HEXAPEP_TRANSFERASES"/>
    <property type="match status" value="1"/>
</dbReference>
<evidence type="ECO:0000256" key="1">
    <source>
        <dbReference type="ARBA" id="ARBA00022679"/>
    </source>
</evidence>
<keyword evidence="1 2" id="KW-0808">Transferase</keyword>
<dbReference type="EMBL" id="FRYL01000030">
    <property type="protein sequence ID" value="SHO81125.1"/>
    <property type="molecule type" value="Genomic_DNA"/>
</dbReference>
<organism evidence="2">
    <name type="scientific">hydrothermal vent metagenome</name>
    <dbReference type="NCBI Taxonomy" id="652676"/>
    <lineage>
        <taxon>unclassified sequences</taxon>
        <taxon>metagenomes</taxon>
        <taxon>ecological metagenomes</taxon>
    </lineage>
</organism>
<dbReference type="SUPFAM" id="SSF51161">
    <property type="entry name" value="Trimeric LpxA-like enzymes"/>
    <property type="match status" value="1"/>
</dbReference>
<dbReference type="CDD" id="cd03358">
    <property type="entry name" value="LbH_WxcM_N_like"/>
    <property type="match status" value="1"/>
</dbReference>
<dbReference type="InterPro" id="IPR011004">
    <property type="entry name" value="Trimer_LpxA-like_sf"/>
</dbReference>
<reference evidence="2" key="1">
    <citation type="submission" date="2016-10" db="EMBL/GenBank/DDBJ databases">
        <authorList>
            <person name="de Groot N.N."/>
        </authorList>
    </citation>
    <scope>NUCLEOTIDE SEQUENCE</scope>
</reference>
<dbReference type="InterPro" id="IPR018357">
    <property type="entry name" value="Hexapep_transf_CS"/>
</dbReference>
<dbReference type="PANTHER" id="PTHR43300:SF4">
    <property type="entry name" value="ACYL-[ACYL-CARRIER-PROTEIN]--UDP-N-ACETYLGLUCOSAMINE O-ACYLTRANSFERASE"/>
    <property type="match status" value="1"/>
</dbReference>
<dbReference type="Pfam" id="PF00132">
    <property type="entry name" value="Hexapep"/>
    <property type="match status" value="2"/>
</dbReference>
<dbReference type="InterPro" id="IPR001451">
    <property type="entry name" value="Hexapep"/>
</dbReference>
<keyword evidence="2" id="KW-0012">Acyltransferase</keyword>
<name>A0A1W1EJT3_9ZZZZ</name>
<protein>
    <submittedName>
        <fullName evidence="2">2,3,4,5-tetrahydropyridine-2,6-dicarboxylate N-acetyltransferase</fullName>
        <ecNumber evidence="2">2.3.1.89</ecNumber>
    </submittedName>
</protein>
<gene>
    <name evidence="2" type="ORF">MNB_SV-15-607</name>
</gene>